<dbReference type="GO" id="GO:1902600">
    <property type="term" value="P:proton transmembrane transport"/>
    <property type="evidence" value="ECO:0007669"/>
    <property type="project" value="InterPro"/>
</dbReference>
<proteinExistence type="predicted"/>
<evidence type="ECO:0000313" key="7">
    <source>
        <dbReference type="EMBL" id="EEG78499.1"/>
    </source>
</evidence>
<dbReference type="Proteomes" id="UP000006443">
    <property type="component" value="Unassembled WGS sequence"/>
</dbReference>
<evidence type="ECO:0000256" key="4">
    <source>
        <dbReference type="ARBA" id="ARBA00023136"/>
    </source>
</evidence>
<feature type="transmembrane region" description="Helical" evidence="5">
    <location>
        <begin position="219"/>
        <end position="235"/>
    </location>
</feature>
<dbReference type="GO" id="GO:0016020">
    <property type="term" value="C:membrane"/>
    <property type="evidence" value="ECO:0007669"/>
    <property type="project" value="UniProtKB-SubCell"/>
</dbReference>
<dbReference type="STRING" id="555088.DealDRAFT_0429"/>
<sequence length="391" mass="40722">MIENQALAMALALAGGYGAALAVKRLKLPSVTGYILIGLLFSPSLLNLITVEMSQQFDLVKTLGLGVIAFIVGAELEIERIRNIRAAIILSSAGLSIVTFGAVFIAMYFLAGLPLPIALVLGATATATAPAPVITVIKEVRATGTLARTLLGIVAMADAFAIFLFGIISAVVATMLADINTVSGAAFVETGQELLGSVIIGVISGLILVYLAKSAGDRKHILVVTLSVILFNSGLSQMFHLSPLLVNLVTGFTLANLARRPATVFASLEGIELPLFIVFFTLAGASLRLDVLVANWQVALIYILARTIGIVTGVTAGASFAGVDPKLRPFLGRSLLSKAGVTIGLILLVQIRFPEIAPMVTAVELAAISVFEVVGPVITRNSLFAAGEATE</sequence>
<dbReference type="RefSeq" id="WP_008514417.1">
    <property type="nucleotide sequence ID" value="NZ_ACJM01000002.1"/>
</dbReference>
<dbReference type="AlphaFoldDB" id="C0GDL6"/>
<feature type="transmembrane region" description="Helical" evidence="5">
    <location>
        <begin position="35"/>
        <end position="53"/>
    </location>
</feature>
<dbReference type="PANTHER" id="PTHR43021:SF2">
    <property type="entry name" value="CATION_H+ EXCHANGER DOMAIN-CONTAINING PROTEIN"/>
    <property type="match status" value="1"/>
</dbReference>
<evidence type="ECO:0000256" key="1">
    <source>
        <dbReference type="ARBA" id="ARBA00004141"/>
    </source>
</evidence>
<feature type="transmembrane region" description="Helical" evidence="5">
    <location>
        <begin position="117"/>
        <end position="137"/>
    </location>
</feature>
<dbReference type="GO" id="GO:0015297">
    <property type="term" value="F:antiporter activity"/>
    <property type="evidence" value="ECO:0007669"/>
    <property type="project" value="InterPro"/>
</dbReference>
<keyword evidence="4 5" id="KW-0472">Membrane</keyword>
<reference evidence="7 8" key="1">
    <citation type="submission" date="2009-02" db="EMBL/GenBank/DDBJ databases">
        <title>Sequencing of the draft genome and assembly of Dethiobacter alkaliphilus AHT 1.</title>
        <authorList>
            <consortium name="US DOE Joint Genome Institute (JGI-PGF)"/>
            <person name="Lucas S."/>
            <person name="Copeland A."/>
            <person name="Lapidus A."/>
            <person name="Glavina del Rio T."/>
            <person name="Dalin E."/>
            <person name="Tice H."/>
            <person name="Bruce D."/>
            <person name="Goodwin L."/>
            <person name="Pitluck S."/>
            <person name="Larimer F."/>
            <person name="Land M.L."/>
            <person name="Hauser L."/>
            <person name="Muyzer G."/>
        </authorList>
    </citation>
    <scope>NUCLEOTIDE SEQUENCE [LARGE SCALE GENOMIC DNA]</scope>
    <source>
        <strain evidence="7 8">AHT 1</strain>
    </source>
</reference>
<evidence type="ECO:0000313" key="8">
    <source>
        <dbReference type="Proteomes" id="UP000006443"/>
    </source>
</evidence>
<protein>
    <submittedName>
        <fullName evidence="7">Sodium/hydrogen exchanger</fullName>
    </submittedName>
</protein>
<comment type="subcellular location">
    <subcellularLocation>
        <location evidence="1">Membrane</location>
        <topology evidence="1">Multi-pass membrane protein</topology>
    </subcellularLocation>
</comment>
<evidence type="ECO:0000256" key="5">
    <source>
        <dbReference type="SAM" id="Phobius"/>
    </source>
</evidence>
<feature type="domain" description="Cation/H+ exchanger transmembrane" evidence="6">
    <location>
        <begin position="16"/>
        <end position="373"/>
    </location>
</feature>
<dbReference type="Gene3D" id="1.20.1530.20">
    <property type="match status" value="1"/>
</dbReference>
<feature type="transmembrane region" description="Helical" evidence="5">
    <location>
        <begin position="59"/>
        <end position="76"/>
    </location>
</feature>
<feature type="transmembrane region" description="Helical" evidence="5">
    <location>
        <begin position="6"/>
        <end position="23"/>
    </location>
</feature>
<keyword evidence="8" id="KW-1185">Reference proteome</keyword>
<name>C0GDL6_DETAL</name>
<gene>
    <name evidence="7" type="ORF">DealDRAFT_0429</name>
</gene>
<organism evidence="7 8">
    <name type="scientific">Dethiobacter alkaliphilus AHT 1</name>
    <dbReference type="NCBI Taxonomy" id="555088"/>
    <lineage>
        <taxon>Bacteria</taxon>
        <taxon>Bacillati</taxon>
        <taxon>Bacillota</taxon>
        <taxon>Dethiobacteria</taxon>
        <taxon>Dethiobacterales</taxon>
        <taxon>Dethiobacteraceae</taxon>
        <taxon>Dethiobacter</taxon>
    </lineage>
</organism>
<feature type="transmembrane region" description="Helical" evidence="5">
    <location>
        <begin position="359"/>
        <end position="378"/>
    </location>
</feature>
<feature type="transmembrane region" description="Helical" evidence="5">
    <location>
        <begin position="335"/>
        <end position="353"/>
    </location>
</feature>
<evidence type="ECO:0000259" key="6">
    <source>
        <dbReference type="Pfam" id="PF00999"/>
    </source>
</evidence>
<evidence type="ECO:0000256" key="2">
    <source>
        <dbReference type="ARBA" id="ARBA00022692"/>
    </source>
</evidence>
<comment type="caution">
    <text evidence="7">The sequence shown here is derived from an EMBL/GenBank/DDBJ whole genome shotgun (WGS) entry which is preliminary data.</text>
</comment>
<keyword evidence="3 5" id="KW-1133">Transmembrane helix</keyword>
<feature type="transmembrane region" description="Helical" evidence="5">
    <location>
        <begin position="299"/>
        <end position="323"/>
    </location>
</feature>
<dbReference type="InterPro" id="IPR006153">
    <property type="entry name" value="Cation/H_exchanger_TM"/>
</dbReference>
<dbReference type="eggNOG" id="COG0475">
    <property type="taxonomic scope" value="Bacteria"/>
</dbReference>
<keyword evidence="2 5" id="KW-0812">Transmembrane</keyword>
<feature type="transmembrane region" description="Helical" evidence="5">
    <location>
        <begin position="149"/>
        <end position="174"/>
    </location>
</feature>
<feature type="transmembrane region" description="Helical" evidence="5">
    <location>
        <begin position="88"/>
        <end position="111"/>
    </location>
</feature>
<evidence type="ECO:0000256" key="3">
    <source>
        <dbReference type="ARBA" id="ARBA00022989"/>
    </source>
</evidence>
<feature type="transmembrane region" description="Helical" evidence="5">
    <location>
        <begin position="194"/>
        <end position="212"/>
    </location>
</feature>
<dbReference type="EMBL" id="ACJM01000002">
    <property type="protein sequence ID" value="EEG78499.1"/>
    <property type="molecule type" value="Genomic_DNA"/>
</dbReference>
<accession>C0GDL6</accession>
<dbReference type="Pfam" id="PF00999">
    <property type="entry name" value="Na_H_Exchanger"/>
    <property type="match status" value="1"/>
</dbReference>
<dbReference type="PANTHER" id="PTHR43021">
    <property type="entry name" value="NA(+)/H(+) ANTIPORTER-RELATED"/>
    <property type="match status" value="1"/>
</dbReference>
<dbReference type="InterPro" id="IPR038770">
    <property type="entry name" value="Na+/solute_symporter_sf"/>
</dbReference>
<dbReference type="OrthoDB" id="9778229at2"/>
<feature type="transmembrane region" description="Helical" evidence="5">
    <location>
        <begin position="270"/>
        <end position="287"/>
    </location>
</feature>